<dbReference type="GO" id="GO:0006729">
    <property type="term" value="P:tetrahydrobiopterin biosynthetic process"/>
    <property type="evidence" value="ECO:0007669"/>
    <property type="project" value="InterPro"/>
</dbReference>
<dbReference type="GO" id="GO:0008124">
    <property type="term" value="F:4-alpha-hydroxytetrahydrobiopterin dehydratase activity"/>
    <property type="evidence" value="ECO:0007669"/>
    <property type="project" value="UniProtKB-EC"/>
</dbReference>
<proteinExistence type="inferred from homology"/>
<sequence>MFKVKRKSQVTSKTILFNQQTNIVDSKNQVALKTLSSKELKLALAQLKGWQLQEGKLHRRFCFSSFEKALGFMSGLALSAKKIEHHLEESELYNCVTVDLITPEIGGITDLDVQLAQQANRLASILKAFY</sequence>
<reference evidence="6" key="1">
    <citation type="journal article" date="2013" name="Proc. Natl. Acad. Sci. U.S.A.">
        <title>Improving the coverage of the cyanobacterial phylum using diversity-driven genome sequencing.</title>
        <authorList>
            <person name="Shih P.M."/>
            <person name="Wu D."/>
            <person name="Latifi A."/>
            <person name="Axen S.D."/>
            <person name="Fewer D.P."/>
            <person name="Talla E."/>
            <person name="Calteau A."/>
            <person name="Cai F."/>
            <person name="Tandeau de Marsac N."/>
            <person name="Rippka R."/>
            <person name="Herdman M."/>
            <person name="Sivonen K."/>
            <person name="Coursin T."/>
            <person name="Laurent T."/>
            <person name="Goodwin L."/>
            <person name="Nolan M."/>
            <person name="Davenport K.W."/>
            <person name="Han C.S."/>
            <person name="Rubin E.M."/>
            <person name="Eisen J.A."/>
            <person name="Woyke T."/>
            <person name="Gugger M."/>
            <person name="Kerfeld C.A."/>
        </authorList>
    </citation>
    <scope>NUCLEOTIDE SEQUENCE [LARGE SCALE GENOMIC DNA]</scope>
    <source>
        <strain evidence="6">ATCC 29371 / PCC 7437</strain>
    </source>
</reference>
<comment type="catalytic activity">
    <reaction evidence="1">
        <text>(4aS,6R)-4a-hydroxy-L-erythro-5,6,7,8-tetrahydrobiopterin = (6R)-L-erythro-6,7-dihydrobiopterin + H2O</text>
        <dbReference type="Rhea" id="RHEA:11920"/>
        <dbReference type="ChEBI" id="CHEBI:15377"/>
        <dbReference type="ChEBI" id="CHEBI:15642"/>
        <dbReference type="ChEBI" id="CHEBI:43120"/>
        <dbReference type="EC" id="4.2.1.96"/>
    </reaction>
</comment>
<dbReference type="Gene3D" id="3.30.1360.20">
    <property type="entry name" value="Transcriptional coactivator/pterin dehydratase"/>
    <property type="match status" value="1"/>
</dbReference>
<dbReference type="STRING" id="111780.Sta7437_2882"/>
<dbReference type="OrthoDB" id="9794987at2"/>
<organism evidence="5 6">
    <name type="scientific">Stanieria cyanosphaera (strain ATCC 29371 / PCC 7437)</name>
    <dbReference type="NCBI Taxonomy" id="111780"/>
    <lineage>
        <taxon>Bacteria</taxon>
        <taxon>Bacillati</taxon>
        <taxon>Cyanobacteriota</taxon>
        <taxon>Cyanophyceae</taxon>
        <taxon>Pleurocapsales</taxon>
        <taxon>Dermocarpellaceae</taxon>
        <taxon>Stanieria</taxon>
    </lineage>
</organism>
<dbReference type="EMBL" id="CP003653">
    <property type="protein sequence ID" value="AFZ36402.1"/>
    <property type="molecule type" value="Genomic_DNA"/>
</dbReference>
<evidence type="ECO:0000256" key="3">
    <source>
        <dbReference type="ARBA" id="ARBA00013252"/>
    </source>
</evidence>
<keyword evidence="6" id="KW-1185">Reference proteome</keyword>
<protein>
    <recommendedName>
        <fullName evidence="3">4a-hydroxytetrahydrobiopterin dehydratase</fullName>
        <ecNumber evidence="3">4.2.1.96</ecNumber>
    </recommendedName>
</protein>
<comment type="similarity">
    <text evidence="2">Belongs to the pterin-4-alpha-carbinolamine dehydratase family.</text>
</comment>
<dbReference type="InterPro" id="IPR036428">
    <property type="entry name" value="PCD_sf"/>
</dbReference>
<dbReference type="AlphaFoldDB" id="K9XXL2"/>
<dbReference type="InterPro" id="IPR001533">
    <property type="entry name" value="Pterin_deHydtase"/>
</dbReference>
<keyword evidence="4" id="KW-0456">Lyase</keyword>
<dbReference type="PANTHER" id="PTHR12599:SF0">
    <property type="entry name" value="PTERIN-4-ALPHA-CARBINOLAMINE DEHYDRATASE"/>
    <property type="match status" value="1"/>
</dbReference>
<dbReference type="HOGENOM" id="CLU_081974_3_2_3"/>
<dbReference type="Proteomes" id="UP000010473">
    <property type="component" value="Chromosome"/>
</dbReference>
<dbReference type="PANTHER" id="PTHR12599">
    <property type="entry name" value="PTERIN-4-ALPHA-CARBINOLAMINE DEHYDRATASE"/>
    <property type="match status" value="1"/>
</dbReference>
<dbReference type="Pfam" id="PF01329">
    <property type="entry name" value="Pterin_4a"/>
    <property type="match status" value="1"/>
</dbReference>
<dbReference type="RefSeq" id="WP_015194069.1">
    <property type="nucleotide sequence ID" value="NC_019748.1"/>
</dbReference>
<dbReference type="EC" id="4.2.1.96" evidence="3"/>
<evidence type="ECO:0000256" key="4">
    <source>
        <dbReference type="ARBA" id="ARBA00023239"/>
    </source>
</evidence>
<dbReference type="KEGG" id="scs:Sta7437_2882"/>
<dbReference type="SUPFAM" id="SSF55248">
    <property type="entry name" value="PCD-like"/>
    <property type="match status" value="1"/>
</dbReference>
<dbReference type="eggNOG" id="COG2154">
    <property type="taxonomic scope" value="Bacteria"/>
</dbReference>
<evidence type="ECO:0000313" key="6">
    <source>
        <dbReference type="Proteomes" id="UP000010473"/>
    </source>
</evidence>
<evidence type="ECO:0000256" key="2">
    <source>
        <dbReference type="ARBA" id="ARBA00006472"/>
    </source>
</evidence>
<accession>K9XXL2</accession>
<gene>
    <name evidence="5" type="ordered locus">Sta7437_2882</name>
</gene>
<name>K9XXL2_STAC7</name>
<evidence type="ECO:0000256" key="1">
    <source>
        <dbReference type="ARBA" id="ARBA00001554"/>
    </source>
</evidence>
<evidence type="ECO:0000313" key="5">
    <source>
        <dbReference type="EMBL" id="AFZ36402.1"/>
    </source>
</evidence>